<dbReference type="Pfam" id="PF13977">
    <property type="entry name" value="TetR_C_6"/>
    <property type="match status" value="1"/>
</dbReference>
<evidence type="ECO:0000259" key="6">
    <source>
        <dbReference type="PROSITE" id="PS50977"/>
    </source>
</evidence>
<protein>
    <recommendedName>
        <fullName evidence="6">HTH tetR-type domain-containing protein</fullName>
    </recommendedName>
</protein>
<feature type="DNA-binding region" description="H-T-H motif" evidence="5">
    <location>
        <begin position="2"/>
        <end position="21"/>
    </location>
</feature>
<keyword evidence="8" id="KW-1185">Reference proteome</keyword>
<dbReference type="GO" id="GO:0003700">
    <property type="term" value="F:DNA-binding transcription factor activity"/>
    <property type="evidence" value="ECO:0007669"/>
    <property type="project" value="TreeGrafter"/>
</dbReference>
<dbReference type="InterPro" id="IPR039538">
    <property type="entry name" value="BetI_C"/>
</dbReference>
<gene>
    <name evidence="7" type="ORF">KSF_000790</name>
</gene>
<keyword evidence="2" id="KW-0805">Transcription regulation</keyword>
<dbReference type="InterPro" id="IPR009057">
    <property type="entry name" value="Homeodomain-like_sf"/>
</dbReference>
<dbReference type="InterPro" id="IPR001647">
    <property type="entry name" value="HTH_TetR"/>
</dbReference>
<comment type="caution">
    <text evidence="7">The sequence shown here is derived from an EMBL/GenBank/DDBJ whole genome shotgun (WGS) entry which is preliminary data.</text>
</comment>
<evidence type="ECO:0000256" key="2">
    <source>
        <dbReference type="ARBA" id="ARBA00023015"/>
    </source>
</evidence>
<dbReference type="SUPFAM" id="SSF46689">
    <property type="entry name" value="Homeodomain-like"/>
    <property type="match status" value="1"/>
</dbReference>
<evidence type="ECO:0000256" key="4">
    <source>
        <dbReference type="ARBA" id="ARBA00023163"/>
    </source>
</evidence>
<accession>A0A8J3IGV6</accession>
<dbReference type="AlphaFoldDB" id="A0A8J3IGV6"/>
<sequence length="164" mass="18745">MRLWEVAERVGINHSTLHHYFPTKEALVQAVVLSITQRLAETATPTGGTPPEQLRVHLHELLRRTQEEPELFVALHEIGLRAQRDPGIRATAELREEEWRMFLVNTLQEGIKQGMWPEDLDAHAVAFAIMALMKSISVLPPAGAEQAVQQLERWLMKEEKESNR</sequence>
<dbReference type="GO" id="GO:0000976">
    <property type="term" value="F:transcription cis-regulatory region binding"/>
    <property type="evidence" value="ECO:0007669"/>
    <property type="project" value="TreeGrafter"/>
</dbReference>
<proteinExistence type="predicted"/>
<reference evidence="7" key="1">
    <citation type="submission" date="2020-10" db="EMBL/GenBank/DDBJ databases">
        <title>Taxonomic study of unclassified bacteria belonging to the class Ktedonobacteria.</title>
        <authorList>
            <person name="Yabe S."/>
            <person name="Wang C.M."/>
            <person name="Zheng Y."/>
            <person name="Sakai Y."/>
            <person name="Cavaletti L."/>
            <person name="Monciardini P."/>
            <person name="Donadio S."/>
        </authorList>
    </citation>
    <scope>NUCLEOTIDE SEQUENCE</scope>
    <source>
        <strain evidence="7">ID150040</strain>
    </source>
</reference>
<evidence type="ECO:0000313" key="8">
    <source>
        <dbReference type="Proteomes" id="UP000597444"/>
    </source>
</evidence>
<dbReference type="PROSITE" id="PS50977">
    <property type="entry name" value="HTH_TETR_2"/>
    <property type="match status" value="1"/>
</dbReference>
<evidence type="ECO:0000256" key="5">
    <source>
        <dbReference type="PROSITE-ProRule" id="PRU00335"/>
    </source>
</evidence>
<dbReference type="PANTHER" id="PTHR30055">
    <property type="entry name" value="HTH-TYPE TRANSCRIPTIONAL REGULATOR RUTR"/>
    <property type="match status" value="1"/>
</dbReference>
<dbReference type="Gene3D" id="1.10.357.10">
    <property type="entry name" value="Tetracycline Repressor, domain 2"/>
    <property type="match status" value="1"/>
</dbReference>
<dbReference type="InterPro" id="IPR050109">
    <property type="entry name" value="HTH-type_TetR-like_transc_reg"/>
</dbReference>
<evidence type="ECO:0000256" key="1">
    <source>
        <dbReference type="ARBA" id="ARBA00022491"/>
    </source>
</evidence>
<dbReference type="SUPFAM" id="SSF48498">
    <property type="entry name" value="Tetracyclin repressor-like, C-terminal domain"/>
    <property type="match status" value="1"/>
</dbReference>
<keyword evidence="1" id="KW-0678">Repressor</keyword>
<dbReference type="EMBL" id="BNJK01000001">
    <property type="protein sequence ID" value="GHO90031.1"/>
    <property type="molecule type" value="Genomic_DNA"/>
</dbReference>
<evidence type="ECO:0000256" key="3">
    <source>
        <dbReference type="ARBA" id="ARBA00023125"/>
    </source>
</evidence>
<feature type="domain" description="HTH tetR-type" evidence="6">
    <location>
        <begin position="1"/>
        <end position="39"/>
    </location>
</feature>
<dbReference type="Proteomes" id="UP000597444">
    <property type="component" value="Unassembled WGS sequence"/>
</dbReference>
<keyword evidence="3 5" id="KW-0238">DNA-binding</keyword>
<dbReference type="RefSeq" id="WP_220208134.1">
    <property type="nucleotide sequence ID" value="NZ_BNJK01000001.1"/>
</dbReference>
<name>A0A8J3IGV6_9CHLR</name>
<dbReference type="PANTHER" id="PTHR30055:SF234">
    <property type="entry name" value="HTH-TYPE TRANSCRIPTIONAL REGULATOR BETI"/>
    <property type="match status" value="1"/>
</dbReference>
<evidence type="ECO:0000313" key="7">
    <source>
        <dbReference type="EMBL" id="GHO90031.1"/>
    </source>
</evidence>
<dbReference type="InterPro" id="IPR036271">
    <property type="entry name" value="Tet_transcr_reg_TetR-rel_C_sf"/>
</dbReference>
<organism evidence="7 8">
    <name type="scientific">Reticulibacter mediterranei</name>
    <dbReference type="NCBI Taxonomy" id="2778369"/>
    <lineage>
        <taxon>Bacteria</taxon>
        <taxon>Bacillati</taxon>
        <taxon>Chloroflexota</taxon>
        <taxon>Ktedonobacteria</taxon>
        <taxon>Ktedonobacterales</taxon>
        <taxon>Reticulibacteraceae</taxon>
        <taxon>Reticulibacter</taxon>
    </lineage>
</organism>
<dbReference type="Pfam" id="PF00440">
    <property type="entry name" value="TetR_N"/>
    <property type="match status" value="1"/>
</dbReference>
<keyword evidence="4" id="KW-0804">Transcription</keyword>